<comment type="caution">
    <text evidence="2">The sequence shown here is derived from an EMBL/GenBank/DDBJ whole genome shotgun (WGS) entry which is preliminary data.</text>
</comment>
<proteinExistence type="predicted"/>
<gene>
    <name evidence="2" type="ORF">Tco_0955521</name>
</gene>
<dbReference type="Proteomes" id="UP001151760">
    <property type="component" value="Unassembled WGS sequence"/>
</dbReference>
<protein>
    <submittedName>
        <fullName evidence="2">Uncharacterized protein</fullName>
    </submittedName>
</protein>
<evidence type="ECO:0000313" key="2">
    <source>
        <dbReference type="EMBL" id="GJT46806.1"/>
    </source>
</evidence>
<feature type="region of interest" description="Disordered" evidence="1">
    <location>
        <begin position="1"/>
        <end position="82"/>
    </location>
</feature>
<accession>A0ABQ5E7I1</accession>
<reference evidence="2" key="2">
    <citation type="submission" date="2022-01" db="EMBL/GenBank/DDBJ databases">
        <authorList>
            <person name="Yamashiro T."/>
            <person name="Shiraishi A."/>
            <person name="Satake H."/>
            <person name="Nakayama K."/>
        </authorList>
    </citation>
    <scope>NUCLEOTIDE SEQUENCE</scope>
</reference>
<dbReference type="EMBL" id="BQNB010016016">
    <property type="protein sequence ID" value="GJT46806.1"/>
    <property type="molecule type" value="Genomic_DNA"/>
</dbReference>
<sequence>MLPLHFTYASAPSGGVTDWYQSQGYREPGRISSFDDEDDEVNEDDEDDDEIEEDEEEDDEDDEDEEEDDEETKTKTKKKKGGKPVALLVVKPRDLAAVSVLLYRSKANGGSAFRAKYEIVADHGVRYFNQFSIVQDRIDED</sequence>
<name>A0ABQ5E7I1_9ASTR</name>
<feature type="compositionally biased region" description="Acidic residues" evidence="1">
    <location>
        <begin position="34"/>
        <end position="71"/>
    </location>
</feature>
<organism evidence="2 3">
    <name type="scientific">Tanacetum coccineum</name>
    <dbReference type="NCBI Taxonomy" id="301880"/>
    <lineage>
        <taxon>Eukaryota</taxon>
        <taxon>Viridiplantae</taxon>
        <taxon>Streptophyta</taxon>
        <taxon>Embryophyta</taxon>
        <taxon>Tracheophyta</taxon>
        <taxon>Spermatophyta</taxon>
        <taxon>Magnoliopsida</taxon>
        <taxon>eudicotyledons</taxon>
        <taxon>Gunneridae</taxon>
        <taxon>Pentapetalae</taxon>
        <taxon>asterids</taxon>
        <taxon>campanulids</taxon>
        <taxon>Asterales</taxon>
        <taxon>Asteraceae</taxon>
        <taxon>Asteroideae</taxon>
        <taxon>Anthemideae</taxon>
        <taxon>Anthemidinae</taxon>
        <taxon>Tanacetum</taxon>
    </lineage>
</organism>
<evidence type="ECO:0000256" key="1">
    <source>
        <dbReference type="SAM" id="MobiDB-lite"/>
    </source>
</evidence>
<reference evidence="2" key="1">
    <citation type="journal article" date="2022" name="Int. J. Mol. Sci.">
        <title>Draft Genome of Tanacetum Coccineum: Genomic Comparison of Closely Related Tanacetum-Family Plants.</title>
        <authorList>
            <person name="Yamashiro T."/>
            <person name="Shiraishi A."/>
            <person name="Nakayama K."/>
            <person name="Satake H."/>
        </authorList>
    </citation>
    <scope>NUCLEOTIDE SEQUENCE</scope>
</reference>
<evidence type="ECO:0000313" key="3">
    <source>
        <dbReference type="Proteomes" id="UP001151760"/>
    </source>
</evidence>
<keyword evidence="3" id="KW-1185">Reference proteome</keyword>